<proteinExistence type="predicted"/>
<evidence type="ECO:0000313" key="2">
    <source>
        <dbReference type="Proteomes" id="UP001606210"/>
    </source>
</evidence>
<gene>
    <name evidence="1" type="ORF">ACG00Y_19325</name>
</gene>
<evidence type="ECO:0000313" key="1">
    <source>
        <dbReference type="EMBL" id="MFG6432081.1"/>
    </source>
</evidence>
<dbReference type="RefSeq" id="WP_394481661.1">
    <property type="nucleotide sequence ID" value="NZ_JBIGHV010000007.1"/>
</dbReference>
<organism evidence="1 2">
    <name type="scientific">Pelomonas parva</name>
    <dbReference type="NCBI Taxonomy" id="3299032"/>
    <lineage>
        <taxon>Bacteria</taxon>
        <taxon>Pseudomonadati</taxon>
        <taxon>Pseudomonadota</taxon>
        <taxon>Betaproteobacteria</taxon>
        <taxon>Burkholderiales</taxon>
        <taxon>Sphaerotilaceae</taxon>
        <taxon>Roseateles</taxon>
    </lineage>
</organism>
<comment type="caution">
    <text evidence="1">The sequence shown here is derived from an EMBL/GenBank/DDBJ whole genome shotgun (WGS) entry which is preliminary data.</text>
</comment>
<sequence>MLKPLQLNSLLEGCDRGTTTHPTWLVKLRQFCRRAPALCVAMAGSVPAYGVDGCQVLLCLAAPSWKSISQCVPPVRQVLRDLARGKAFPTCAMAGPGNSASHHWSSAPSFCPQQYTRMLDGPNGPTYTCDYAGAISLTVQGAPFARTWWSLDGDSVTEYTPAAKLQLGSWDERFDAELTVWLALRRATSPTTD</sequence>
<dbReference type="EMBL" id="JBIGHV010000007">
    <property type="protein sequence ID" value="MFG6432081.1"/>
    <property type="molecule type" value="Genomic_DNA"/>
</dbReference>
<dbReference type="Proteomes" id="UP001606210">
    <property type="component" value="Unassembled WGS sequence"/>
</dbReference>
<keyword evidence="2" id="KW-1185">Reference proteome</keyword>
<accession>A0ABW7F621</accession>
<name>A0ABW7F621_9BURK</name>
<reference evidence="1 2" key="1">
    <citation type="submission" date="2024-08" db="EMBL/GenBank/DDBJ databases">
        <authorList>
            <person name="Lu H."/>
        </authorList>
    </citation>
    <scope>NUCLEOTIDE SEQUENCE [LARGE SCALE GENOMIC DNA]</scope>
    <source>
        <strain evidence="1 2">LYH14W</strain>
    </source>
</reference>
<protein>
    <submittedName>
        <fullName evidence="1">Uncharacterized protein</fullName>
    </submittedName>
</protein>